<dbReference type="EMBL" id="KX987158">
    <property type="protein sequence ID" value="APU92820.1"/>
    <property type="molecule type" value="Genomic_DNA"/>
</dbReference>
<dbReference type="InterPro" id="IPR021229">
    <property type="entry name" value="DUF2800"/>
</dbReference>
<evidence type="ECO:0000313" key="1">
    <source>
        <dbReference type="EMBL" id="APU92820.1"/>
    </source>
</evidence>
<keyword evidence="2" id="KW-1185">Reference proteome</keyword>
<name>A0A1P8DTQ6_9CAUD</name>
<organism evidence="1 2">
    <name type="scientific">Salmonella phage vB_SenS_Sasha</name>
    <dbReference type="NCBI Taxonomy" id="1913114"/>
    <lineage>
        <taxon>Viruses</taxon>
        <taxon>Duplodnaviria</taxon>
        <taxon>Heunggongvirae</taxon>
        <taxon>Uroviricota</taxon>
        <taxon>Caudoviricetes</taxon>
        <taxon>Sashavirus</taxon>
        <taxon>Sashavirus sasha</taxon>
    </lineage>
</organism>
<accession>A0A1P8DTQ6</accession>
<dbReference type="Proteomes" id="UP000223290">
    <property type="component" value="Segment"/>
</dbReference>
<gene>
    <name evidence="1" type="ORF">CPTSasha_64</name>
</gene>
<evidence type="ECO:0000313" key="2">
    <source>
        <dbReference type="Proteomes" id="UP000223290"/>
    </source>
</evidence>
<reference evidence="2" key="1">
    <citation type="submission" date="2016-10" db="EMBL/GenBank/DDBJ databases">
        <title>Complete genome of Salmonella enterica bacteriophage Sasha.</title>
        <authorList>
            <person name="Zeng C."/>
            <person name="Xie Y."/>
            <person name="Gill J.J."/>
        </authorList>
    </citation>
    <scope>NUCLEOTIDE SEQUENCE [LARGE SCALE GENOMIC DNA]</scope>
</reference>
<evidence type="ECO:0008006" key="3">
    <source>
        <dbReference type="Google" id="ProtNLM"/>
    </source>
</evidence>
<protein>
    <recommendedName>
        <fullName evidence="3">DUF2800 domain-containing protein</fullName>
    </recommendedName>
</protein>
<proteinExistence type="predicted"/>
<sequence length="381" mass="42635">MTSHATFSASGSKRWLACPGSVQLSQRIDYVEPSSPSAEEGTAGHWVLEQKIKGKPPLMPCLAPNGVQVTEDMHIYADDFIADVLSVGAKLDPLFSEVRIHIDWLLPGQYGTCDYRWYDFNTDTLYVWDYKYGHVAVEAVDNSQGVYYALDQRCIDTVKRVVFTIVQPRAYHPLGPVRRWEFNRATLMEWAERFKHGFNEAHKPDAPLNVGSHCHYCPARGMCPAMYERVLELATVLDAPPSLTPEEVARRLALLEELYTRSSEAKTALHTQGLHFVRMGKALPGFKLATKQTRRQLTDEGKLIGAAPMFGVNPETLYERKLKPLSTLEKSLPPALVDMCTTKPEGQPVLVPDSDPRKGHSTLVESVFNKPVTMPTGARPL</sequence>
<dbReference type="Pfam" id="PF10926">
    <property type="entry name" value="DUF2800"/>
    <property type="match status" value="1"/>
</dbReference>